<evidence type="ECO:0000256" key="2">
    <source>
        <dbReference type="ARBA" id="ARBA00022777"/>
    </source>
</evidence>
<dbReference type="Pfam" id="PF03976">
    <property type="entry name" value="PPK2"/>
    <property type="match status" value="1"/>
</dbReference>
<proteinExistence type="predicted"/>
<dbReference type="PANTHER" id="PTHR34383:SF3">
    <property type="entry name" value="POLYPHOSPHATE:AMP PHOSPHOTRANSFERASE"/>
    <property type="match status" value="1"/>
</dbReference>
<evidence type="ECO:0000256" key="3">
    <source>
        <dbReference type="SAM" id="MobiDB-lite"/>
    </source>
</evidence>
<comment type="caution">
    <text evidence="5">The sequence shown here is derived from an EMBL/GenBank/DDBJ whole genome shotgun (WGS) entry which is preliminary data.</text>
</comment>
<feature type="region of interest" description="Disordered" evidence="3">
    <location>
        <begin position="1"/>
        <end position="31"/>
    </location>
</feature>
<dbReference type="AlphaFoldDB" id="A0AAJ1U120"/>
<dbReference type="Proteomes" id="UP001239215">
    <property type="component" value="Unassembled WGS sequence"/>
</dbReference>
<dbReference type="Gene3D" id="3.40.50.300">
    <property type="entry name" value="P-loop containing nucleotide triphosphate hydrolases"/>
    <property type="match status" value="1"/>
</dbReference>
<dbReference type="RefSeq" id="WP_307199257.1">
    <property type="nucleotide sequence ID" value="NZ_JAUTAN010000001.1"/>
</dbReference>
<dbReference type="NCBIfam" id="TIGR03709">
    <property type="entry name" value="PPK2_rel_1"/>
    <property type="match status" value="1"/>
</dbReference>
<feature type="domain" description="Polyphosphate kinase-2-related" evidence="4">
    <location>
        <begin position="41"/>
        <end position="255"/>
    </location>
</feature>
<evidence type="ECO:0000259" key="4">
    <source>
        <dbReference type="Pfam" id="PF03976"/>
    </source>
</evidence>
<sequence>MDLSSFRVQPGPVDLTSHPTSGSPGFDGGKAAGKDALAAVAEELADLQERLVATGRSAGDDAPSVLLVLQGMDTSGKGGTVRKVFGLLDPQGVRVASFGAPTPEELAQDFLWRVARKVPGPGQVGVFDRSHYEDVLVARVRSLASPEEVERRYGAINDFEAGLRAGGTRIVKVLLHISPDEQKERLLARLDDPTKHWKFSPADIDDRALWADYQRAYEIALERTHSEDAPWYVVPAGSKWYRNLVVAQLLRDELRALDLHWPSASFDPDEQRRRLTEQDPLA</sequence>
<gene>
    <name evidence="5" type="ORF">QE405_001144</name>
</gene>
<dbReference type="PANTHER" id="PTHR34383">
    <property type="entry name" value="POLYPHOSPHATE:AMP PHOSPHOTRANSFERASE-RELATED"/>
    <property type="match status" value="1"/>
</dbReference>
<protein>
    <submittedName>
        <fullName evidence="5">PPK2 family polyphosphate:nucleotide phosphotransferase</fullName>
    </submittedName>
</protein>
<dbReference type="InterPro" id="IPR027417">
    <property type="entry name" value="P-loop_NTPase"/>
</dbReference>
<reference evidence="5" key="1">
    <citation type="submission" date="2023-07" db="EMBL/GenBank/DDBJ databases">
        <title>Functional and genomic diversity of the sorghum phyllosphere microbiome.</title>
        <authorList>
            <person name="Shade A."/>
        </authorList>
    </citation>
    <scope>NUCLEOTIDE SEQUENCE</scope>
    <source>
        <strain evidence="5">SORGH_AS_1067</strain>
    </source>
</reference>
<dbReference type="PIRSF" id="PIRSF028756">
    <property type="entry name" value="PPK2_prd"/>
    <property type="match status" value="1"/>
</dbReference>
<evidence type="ECO:0000256" key="1">
    <source>
        <dbReference type="ARBA" id="ARBA00022679"/>
    </source>
</evidence>
<keyword evidence="1" id="KW-0808">Transferase</keyword>
<dbReference type="GO" id="GO:0008976">
    <property type="term" value="F:polyphosphate kinase activity"/>
    <property type="evidence" value="ECO:0007669"/>
    <property type="project" value="InterPro"/>
</dbReference>
<organism evidence="5 6">
    <name type="scientific">Nocardioides zeae</name>
    <dbReference type="NCBI Taxonomy" id="1457234"/>
    <lineage>
        <taxon>Bacteria</taxon>
        <taxon>Bacillati</taxon>
        <taxon>Actinomycetota</taxon>
        <taxon>Actinomycetes</taxon>
        <taxon>Propionibacteriales</taxon>
        <taxon>Nocardioidaceae</taxon>
        <taxon>Nocardioides</taxon>
    </lineage>
</organism>
<dbReference type="GO" id="GO:0006797">
    <property type="term" value="P:polyphosphate metabolic process"/>
    <property type="evidence" value="ECO:0007669"/>
    <property type="project" value="InterPro"/>
</dbReference>
<dbReference type="EMBL" id="JAUTAN010000001">
    <property type="protein sequence ID" value="MDQ1103860.1"/>
    <property type="molecule type" value="Genomic_DNA"/>
</dbReference>
<dbReference type="SUPFAM" id="SSF52540">
    <property type="entry name" value="P-loop containing nucleoside triphosphate hydrolases"/>
    <property type="match status" value="1"/>
</dbReference>
<name>A0AAJ1U120_9ACTN</name>
<dbReference type="InterPro" id="IPR022488">
    <property type="entry name" value="PPK2-related"/>
</dbReference>
<keyword evidence="2" id="KW-0418">Kinase</keyword>
<evidence type="ECO:0000313" key="5">
    <source>
        <dbReference type="EMBL" id="MDQ1103860.1"/>
    </source>
</evidence>
<accession>A0AAJ1U120</accession>
<dbReference type="InterPro" id="IPR016898">
    <property type="entry name" value="Polyphosphate_phosphotransfera"/>
</dbReference>
<dbReference type="InterPro" id="IPR022300">
    <property type="entry name" value="PPK2-rel_1"/>
</dbReference>
<evidence type="ECO:0000313" key="6">
    <source>
        <dbReference type="Proteomes" id="UP001239215"/>
    </source>
</evidence>